<name>A0A2H0BFP1_UNCKA</name>
<evidence type="ECO:0000313" key="2">
    <source>
        <dbReference type="Proteomes" id="UP000228495"/>
    </source>
</evidence>
<comment type="caution">
    <text evidence="1">The sequence shown here is derived from an EMBL/GenBank/DDBJ whole genome shotgun (WGS) entry which is preliminary data.</text>
</comment>
<evidence type="ECO:0000313" key="1">
    <source>
        <dbReference type="EMBL" id="PIP56461.1"/>
    </source>
</evidence>
<organism evidence="1 2">
    <name type="scientific">candidate division WWE3 bacterium CG22_combo_CG10-13_8_21_14_all_39_12</name>
    <dbReference type="NCBI Taxonomy" id="1975094"/>
    <lineage>
        <taxon>Bacteria</taxon>
        <taxon>Katanobacteria</taxon>
    </lineage>
</organism>
<reference evidence="1 2" key="1">
    <citation type="submission" date="2017-09" db="EMBL/GenBank/DDBJ databases">
        <title>Depth-based differentiation of microbial function through sediment-hosted aquifers and enrichment of novel symbionts in the deep terrestrial subsurface.</title>
        <authorList>
            <person name="Probst A.J."/>
            <person name="Ladd B."/>
            <person name="Jarett J.K."/>
            <person name="Geller-Mcgrath D.E."/>
            <person name="Sieber C.M."/>
            <person name="Emerson J.B."/>
            <person name="Anantharaman K."/>
            <person name="Thomas B.C."/>
            <person name="Malmstrom R."/>
            <person name="Stieglmeier M."/>
            <person name="Klingl A."/>
            <person name="Woyke T."/>
            <person name="Ryan C.M."/>
            <person name="Banfield J.F."/>
        </authorList>
    </citation>
    <scope>NUCLEOTIDE SEQUENCE [LARGE SCALE GENOMIC DNA]</scope>
    <source>
        <strain evidence="1">CG22_combo_CG10-13_8_21_14_all_39_12</strain>
    </source>
</reference>
<dbReference type="EMBL" id="PCSU01000053">
    <property type="protein sequence ID" value="PIP56461.1"/>
    <property type="molecule type" value="Genomic_DNA"/>
</dbReference>
<gene>
    <name evidence="1" type="ORF">COX05_03055</name>
</gene>
<proteinExistence type="predicted"/>
<dbReference type="Proteomes" id="UP000228495">
    <property type="component" value="Unassembled WGS sequence"/>
</dbReference>
<dbReference type="AlphaFoldDB" id="A0A2H0BFP1"/>
<sequence>MSTNGVVSAKKAKEMLIAAASKGSSLTIQVEGATRPDRGTVVVNVPVVGERRQTGTDEDRIADVLGMLSGVARECSCGGKWSGVDLSWDPFHGTVSIGAASPLPS</sequence>
<protein>
    <submittedName>
        <fullName evidence="1">Uncharacterized protein</fullName>
    </submittedName>
</protein>
<accession>A0A2H0BFP1</accession>